<evidence type="ECO:0000313" key="1">
    <source>
        <dbReference type="EMBL" id="RAH64344.1"/>
    </source>
</evidence>
<gene>
    <name evidence="1" type="ORF">BO66DRAFT_385700</name>
</gene>
<dbReference type="EMBL" id="KZ825015">
    <property type="protein sequence ID" value="RAH64344.1"/>
    <property type="molecule type" value="Genomic_DNA"/>
</dbReference>
<name>A0ACD1GSK1_9EURO</name>
<protein>
    <submittedName>
        <fullName evidence="1">Uncharacterized protein</fullName>
    </submittedName>
</protein>
<dbReference type="Proteomes" id="UP000249661">
    <property type="component" value="Unassembled WGS sequence"/>
</dbReference>
<keyword evidence="2" id="KW-1185">Reference proteome</keyword>
<evidence type="ECO:0000313" key="2">
    <source>
        <dbReference type="Proteomes" id="UP000249661"/>
    </source>
</evidence>
<reference evidence="1" key="1">
    <citation type="submission" date="2018-02" db="EMBL/GenBank/DDBJ databases">
        <title>The genomes of Aspergillus section Nigri reveals drivers in fungal speciation.</title>
        <authorList>
            <consortium name="DOE Joint Genome Institute"/>
            <person name="Vesth T.C."/>
            <person name="Nybo J."/>
            <person name="Theobald S."/>
            <person name="Brandl J."/>
            <person name="Frisvad J.C."/>
            <person name="Nielsen K.F."/>
            <person name="Lyhne E.K."/>
            <person name="Kogle M.E."/>
            <person name="Kuo A."/>
            <person name="Riley R."/>
            <person name="Clum A."/>
            <person name="Nolan M."/>
            <person name="Lipzen A."/>
            <person name="Salamov A."/>
            <person name="Henrissat B."/>
            <person name="Wiebenga A."/>
            <person name="De vries R.P."/>
            <person name="Grigoriev I.V."/>
            <person name="Mortensen U.H."/>
            <person name="Andersen M.R."/>
            <person name="Baker S.E."/>
        </authorList>
    </citation>
    <scope>NUCLEOTIDE SEQUENCE</scope>
    <source>
        <strain evidence="1">CBS 121060</strain>
    </source>
</reference>
<proteinExistence type="predicted"/>
<organism evidence="1 2">
    <name type="scientific">Aspergillus aculeatinus CBS 121060</name>
    <dbReference type="NCBI Taxonomy" id="1448322"/>
    <lineage>
        <taxon>Eukaryota</taxon>
        <taxon>Fungi</taxon>
        <taxon>Dikarya</taxon>
        <taxon>Ascomycota</taxon>
        <taxon>Pezizomycotina</taxon>
        <taxon>Eurotiomycetes</taxon>
        <taxon>Eurotiomycetidae</taxon>
        <taxon>Eurotiales</taxon>
        <taxon>Aspergillaceae</taxon>
        <taxon>Aspergillus</taxon>
        <taxon>Aspergillus subgen. Circumdati</taxon>
    </lineage>
</organism>
<sequence>MASISASPPSSSPQPVSLPTSDRPPHLSLSPSSTYRLFACFCCASHFHPHKQFRSFLLVLFFLAQPVGSLLLLGKPDAPLGFLITSALLVTYSALALSPLRMRLPSILHLSLAFGLSLSASAVAARSNYSEAELIPPLFSTFSDRPDGCPPCFNCQLDAFQCAQFASCDRFTGKCVCPPGFGGDDCAQPLCGSLADGHQRSPPKDGQCACKDGWEGLNCNVCQTDDACNAMMPEGEGGVCYKQGVTVKENFQMCDVTNRKILDQLKDRKPQVTFSCEAEDNTCNFQFWVGKVESFYCGLDTCQWGLETTHNQNKTHYTCENIHCECIPGRMLCGEEGSIDIGDFLRESIAGPASFSSVSTVGGSPDDGSKFQEPAMDDLIKAVFGDKSITLNCNSGECLYRTDVPGYTRPVKQINTPLIAGVIAGCALFVVAVILAVWYLSRRSYGRIQLPLSDDSDDEAAKLLAEHKPAALYWDNVSYYLNGREILSGIQGASQPGQITAIMGASGAGKTTFLDILARKNKRGTVRGEFYINGEKISDHDFKSMIGFVDQEDTMLPTLTVHETILTSALLRLPRDMSRAAKEQRVFEVEKQLGISHIKDQLIGSEEGKGRGISGGEKRRVGIACELVTSPSILFLDEPTSGLDAFNAFNVVECLVTLAKTYNRTVIFTIHQPRSNIVALFDRLILLAKGKTVYSGPFSTCQQYFDQAGYSCPPGFNIADYLVDLTMHASVSRSYSDEVGSPLLNARMDPPKTASSSLRAVKSVASASNVSLEDNSSSTLEANRRPKSQRRVSLKQRQDRQLYSRKKDPETPSTPKTDEEDVQLDDVADNTQQWLRLSRQPAIIPNQTPEEPDHLPPVAPGQTDLDILVSNYISSDIARSVHDEIVAAIQNARAANGFANPEALSAPHVATSKGYARIGLFRQFLILSQRTWRNLYRNPMLMLTHYAISILLAVLCGYLFYGLTDDIKGFQNRLGLFFFILALFGFSTLTSLTVFSSERLLFVRERANGYYHPITYFAAKVVFDIVPLRLLPPIIMGMIVYPMTGLIPAWGEFFRFILVLVLFNLAAANICLFIGIIFRDGGVANLIGSLVMLFSLLFAGLLLNHDAIPKSALWLQTLSIFHYGFEALIVNEVTYLTLIDHKYGLDIEVPGASILSAFGFDTLALWKDVIGLAVISGAFIVIAYGAMHILLVEKR</sequence>
<accession>A0ACD1GSK1</accession>